<dbReference type="PANTHER" id="PTHR48016:SF32">
    <property type="entry name" value="MITOGEN-ACTIVATED PROTEIN KINASE KINASE KINASE 4"/>
    <property type="match status" value="1"/>
</dbReference>
<evidence type="ECO:0000256" key="2">
    <source>
        <dbReference type="ARBA" id="ARBA00022527"/>
    </source>
</evidence>
<dbReference type="InParanoid" id="A0A0D2X2R3"/>
<dbReference type="InterPro" id="IPR050538">
    <property type="entry name" value="MAP_kinase_kinase_kinase"/>
</dbReference>
<organism evidence="10 11">
    <name type="scientific">Capsaspora owczarzaki (strain ATCC 30864)</name>
    <dbReference type="NCBI Taxonomy" id="595528"/>
    <lineage>
        <taxon>Eukaryota</taxon>
        <taxon>Filasterea</taxon>
        <taxon>Capsaspora</taxon>
    </lineage>
</organism>
<evidence type="ECO:0000256" key="1">
    <source>
        <dbReference type="ARBA" id="ARBA00006529"/>
    </source>
</evidence>
<feature type="region of interest" description="Disordered" evidence="8">
    <location>
        <begin position="523"/>
        <end position="585"/>
    </location>
</feature>
<evidence type="ECO:0000256" key="8">
    <source>
        <dbReference type="SAM" id="MobiDB-lite"/>
    </source>
</evidence>
<evidence type="ECO:0000256" key="4">
    <source>
        <dbReference type="ARBA" id="ARBA00022741"/>
    </source>
</evidence>
<gene>
    <name evidence="10" type="ORF">CAOG_003873</name>
</gene>
<comment type="similarity">
    <text evidence="1">Belongs to the protein kinase superfamily. STE Ser/Thr protein kinase family. MAP kinase kinase kinase subfamily.</text>
</comment>
<dbReference type="PANTHER" id="PTHR48016">
    <property type="entry name" value="MAP KINASE KINASE KINASE SSK2-RELATED-RELATED"/>
    <property type="match status" value="1"/>
</dbReference>
<feature type="domain" description="Protein kinase" evidence="9">
    <location>
        <begin position="47"/>
        <end position="311"/>
    </location>
</feature>
<dbReference type="SMART" id="SM00220">
    <property type="entry name" value="S_TKc"/>
    <property type="match status" value="1"/>
</dbReference>
<feature type="binding site" evidence="7">
    <location>
        <position position="76"/>
    </location>
    <ligand>
        <name>ATP</name>
        <dbReference type="ChEBI" id="CHEBI:30616"/>
    </ligand>
</feature>
<dbReference type="AlphaFoldDB" id="A0A0D2X2R3"/>
<dbReference type="PhylomeDB" id="A0A0D2X2R3"/>
<dbReference type="PROSITE" id="PS00108">
    <property type="entry name" value="PROTEIN_KINASE_ST"/>
    <property type="match status" value="1"/>
</dbReference>
<sequence>MAHLSTIDESRYLKLRSERKVGSVLRDIEAHSHKENELELFQVNIRWQRGQMLGKGAFGEVSVCVNLDTGDLMAVKEFKLSSQNIIRRNDSIRRIQREMELIDGLEHPNLVRYFGVEVHREVLYIFMEYCDGGTLTHLLRNGSIESEDVMRSYTYQLLSAVDYLHTSGIAHRDIKSDNIFLDALGNIKLGDFGACVRLFNEERTVAGELNDLPGTPAFMAPEVFKGHKEGGHGRKADIWSIGCVVIEMATGNKPWADLEMLQIMYQITVLAATPPMPDLLSDLGKEFLKLCFIMDPAKRPAAKQLLLHPFNTGPSSIDTLLNAVLVFEQPNATIHFKTSDTGDARISWGNNLNKELLRIRFAKDLNGLGIWTSGISFHTQADTSSSSTPINNMNINDDGEVLHRGFTFLGAYYAYQGLAQMEALHWGTLPQAGYVYEAELLNSPAFNANLCVRISGVFIRSNNTIVPLLSGNTEEYVIAYLRRPNHYSPYSLCLYVGPFASAAAGRDYRVVITYALQYPPAPPVVPPQASSTVRELPKGVLPSQRRDESVRHNPGAPSWKELRALRTNGDYHPSPDYRRKPTPAQ</sequence>
<keyword evidence="11" id="KW-1185">Reference proteome</keyword>
<name>A0A0D2X2R3_CAPO3</name>
<keyword evidence="6 7" id="KW-0067">ATP-binding</keyword>
<dbReference type="GO" id="GO:0004674">
    <property type="term" value="F:protein serine/threonine kinase activity"/>
    <property type="evidence" value="ECO:0007669"/>
    <property type="project" value="UniProtKB-KW"/>
</dbReference>
<dbReference type="PROSITE" id="PS50011">
    <property type="entry name" value="PROTEIN_KINASE_DOM"/>
    <property type="match status" value="1"/>
</dbReference>
<evidence type="ECO:0000256" key="6">
    <source>
        <dbReference type="ARBA" id="ARBA00022840"/>
    </source>
</evidence>
<dbReference type="EMBL" id="KE346364">
    <property type="protein sequence ID" value="KJE93009.1"/>
    <property type="molecule type" value="Genomic_DNA"/>
</dbReference>
<dbReference type="GO" id="GO:0005524">
    <property type="term" value="F:ATP binding"/>
    <property type="evidence" value="ECO:0007669"/>
    <property type="project" value="UniProtKB-UniRule"/>
</dbReference>
<dbReference type="InterPro" id="IPR011009">
    <property type="entry name" value="Kinase-like_dom_sf"/>
</dbReference>
<dbReference type="SUPFAM" id="SSF56112">
    <property type="entry name" value="Protein kinase-like (PK-like)"/>
    <property type="match status" value="1"/>
</dbReference>
<evidence type="ECO:0000256" key="7">
    <source>
        <dbReference type="PROSITE-ProRule" id="PRU10141"/>
    </source>
</evidence>
<evidence type="ECO:0000259" key="9">
    <source>
        <dbReference type="PROSITE" id="PS50011"/>
    </source>
</evidence>
<evidence type="ECO:0000313" key="10">
    <source>
        <dbReference type="EMBL" id="KJE93009.1"/>
    </source>
</evidence>
<dbReference type="Proteomes" id="UP000008743">
    <property type="component" value="Unassembled WGS sequence"/>
</dbReference>
<keyword evidence="3" id="KW-0808">Transferase</keyword>
<accession>A0A0D2X2R3</accession>
<evidence type="ECO:0000256" key="3">
    <source>
        <dbReference type="ARBA" id="ARBA00022679"/>
    </source>
</evidence>
<keyword evidence="2" id="KW-0723">Serine/threonine-protein kinase</keyword>
<evidence type="ECO:0000256" key="5">
    <source>
        <dbReference type="ARBA" id="ARBA00022777"/>
    </source>
</evidence>
<keyword evidence="5 10" id="KW-0418">Kinase</keyword>
<dbReference type="Pfam" id="PF00069">
    <property type="entry name" value="Pkinase"/>
    <property type="match status" value="1"/>
</dbReference>
<dbReference type="STRING" id="595528.A0A0D2X2R3"/>
<protein>
    <submittedName>
        <fullName evidence="10">STE/STE11 protein kinase</fullName>
    </submittedName>
</protein>
<dbReference type="InterPro" id="IPR008271">
    <property type="entry name" value="Ser/Thr_kinase_AS"/>
</dbReference>
<dbReference type="InterPro" id="IPR000719">
    <property type="entry name" value="Prot_kinase_dom"/>
</dbReference>
<dbReference type="GO" id="GO:0035556">
    <property type="term" value="P:intracellular signal transduction"/>
    <property type="evidence" value="ECO:0007669"/>
    <property type="project" value="UniProtKB-ARBA"/>
</dbReference>
<dbReference type="PROSITE" id="PS00107">
    <property type="entry name" value="PROTEIN_KINASE_ATP"/>
    <property type="match status" value="1"/>
</dbReference>
<reference evidence="11" key="1">
    <citation type="submission" date="2011-02" db="EMBL/GenBank/DDBJ databases">
        <title>The Genome Sequence of Capsaspora owczarzaki ATCC 30864.</title>
        <authorList>
            <person name="Russ C."/>
            <person name="Cuomo C."/>
            <person name="Burger G."/>
            <person name="Gray M.W."/>
            <person name="Holland P.W.H."/>
            <person name="King N."/>
            <person name="Lang F.B.F."/>
            <person name="Roger A.J."/>
            <person name="Ruiz-Trillo I."/>
            <person name="Young S.K."/>
            <person name="Zeng Q."/>
            <person name="Gargeya S."/>
            <person name="Alvarado L."/>
            <person name="Berlin A."/>
            <person name="Chapman S.B."/>
            <person name="Chen Z."/>
            <person name="Freedman E."/>
            <person name="Gellesch M."/>
            <person name="Goldberg J."/>
            <person name="Griggs A."/>
            <person name="Gujja S."/>
            <person name="Heilman E."/>
            <person name="Heiman D."/>
            <person name="Howarth C."/>
            <person name="Mehta T."/>
            <person name="Neiman D."/>
            <person name="Pearson M."/>
            <person name="Roberts A."/>
            <person name="Saif S."/>
            <person name="Shea T."/>
            <person name="Shenoy N."/>
            <person name="Sisk P."/>
            <person name="Stolte C."/>
            <person name="Sykes S."/>
            <person name="White J."/>
            <person name="Yandava C."/>
            <person name="Haas B."/>
            <person name="Nusbaum C."/>
            <person name="Birren B."/>
        </authorList>
    </citation>
    <scope>NUCLEOTIDE SEQUENCE</scope>
    <source>
        <strain evidence="11">ATCC 30864</strain>
    </source>
</reference>
<keyword evidence="4 7" id="KW-0547">Nucleotide-binding</keyword>
<dbReference type="InterPro" id="IPR017441">
    <property type="entry name" value="Protein_kinase_ATP_BS"/>
</dbReference>
<dbReference type="Gene3D" id="1.10.510.10">
    <property type="entry name" value="Transferase(Phosphotransferase) domain 1"/>
    <property type="match status" value="1"/>
</dbReference>
<proteinExistence type="inferred from homology"/>
<dbReference type="OrthoDB" id="266718at2759"/>
<evidence type="ECO:0000313" key="11">
    <source>
        <dbReference type="Proteomes" id="UP000008743"/>
    </source>
</evidence>